<dbReference type="SMART" id="SM00563">
    <property type="entry name" value="PlsC"/>
    <property type="match status" value="1"/>
</dbReference>
<protein>
    <recommendedName>
        <fullName evidence="1">Phospholipid/glycerol acyltransferase domain-containing protein</fullName>
    </recommendedName>
</protein>
<gene>
    <name evidence="2" type="ORF">METZ01_LOCUS18122</name>
</gene>
<name>A0A381PFY2_9ZZZZ</name>
<dbReference type="InterPro" id="IPR002123">
    <property type="entry name" value="Plipid/glycerol_acylTrfase"/>
</dbReference>
<dbReference type="CDD" id="cd07986">
    <property type="entry name" value="LPLAT_ACT14924-like"/>
    <property type="match status" value="1"/>
</dbReference>
<accession>A0A381PFY2</accession>
<dbReference type="EMBL" id="UINC01000955">
    <property type="protein sequence ID" value="SUZ65268.1"/>
    <property type="molecule type" value="Genomic_DNA"/>
</dbReference>
<dbReference type="SUPFAM" id="SSF69593">
    <property type="entry name" value="Glycerol-3-phosphate (1)-acyltransferase"/>
    <property type="match status" value="1"/>
</dbReference>
<dbReference type="GO" id="GO:0016746">
    <property type="term" value="F:acyltransferase activity"/>
    <property type="evidence" value="ECO:0007669"/>
    <property type="project" value="InterPro"/>
</dbReference>
<dbReference type="AlphaFoldDB" id="A0A381PFY2"/>
<proteinExistence type="predicted"/>
<feature type="domain" description="Phospholipid/glycerol acyltransferase" evidence="1">
    <location>
        <begin position="92"/>
        <end position="216"/>
    </location>
</feature>
<dbReference type="Pfam" id="PF19576">
    <property type="entry name" value="Acyltransf_2"/>
    <property type="match status" value="1"/>
</dbReference>
<sequence length="288" mass="32861">MSLPELDPQFFPYLREPPRLSYTNPEDPWFTRYLVSSLEVLLGRNKIEKIYYRLKEKDFNIFSFFEDALKEADIRVEFDHSRLDAVPKEGPLMFVANHPFGVVDGVVLCDLAAKTRGDLRIMLHALLCQDRQLAPYFLPIDFGETKEALKTNIRSKQLALEFLSKDIPVLIFPSGMVATADKLGFGRVQDASWTTFAAKIIRDAEATVVPFYFHGTNSRKFHVASHIAEPLRSALLVNEALNMFGKTVRVEIGQPLSWEVLREQGGRNQLTRYLYDEVQSLQSQSLSA</sequence>
<evidence type="ECO:0000313" key="2">
    <source>
        <dbReference type="EMBL" id="SUZ65268.1"/>
    </source>
</evidence>
<evidence type="ECO:0000259" key="1">
    <source>
        <dbReference type="SMART" id="SM00563"/>
    </source>
</evidence>
<dbReference type="InterPro" id="IPR045746">
    <property type="entry name" value="ACT14924-like_Acyltransf_dom"/>
</dbReference>
<organism evidence="2">
    <name type="scientific">marine metagenome</name>
    <dbReference type="NCBI Taxonomy" id="408172"/>
    <lineage>
        <taxon>unclassified sequences</taxon>
        <taxon>metagenomes</taxon>
        <taxon>ecological metagenomes</taxon>
    </lineage>
</organism>
<reference evidence="2" key="1">
    <citation type="submission" date="2018-05" db="EMBL/GenBank/DDBJ databases">
        <authorList>
            <person name="Lanie J.A."/>
            <person name="Ng W.-L."/>
            <person name="Kazmierczak K.M."/>
            <person name="Andrzejewski T.M."/>
            <person name="Davidsen T.M."/>
            <person name="Wayne K.J."/>
            <person name="Tettelin H."/>
            <person name="Glass J.I."/>
            <person name="Rusch D."/>
            <person name="Podicherti R."/>
            <person name="Tsui H.-C.T."/>
            <person name="Winkler M.E."/>
        </authorList>
    </citation>
    <scope>NUCLEOTIDE SEQUENCE</scope>
</reference>